<name>A0ABN1RY18_9ACTN</name>
<accession>A0ABN1RY18</accession>
<sequence>MGLTHAPTALTTTVTDANSSVVLVQHVAHARSGCILSTRITAASTEAINGTVSACPGSTV</sequence>
<reference evidence="1 2" key="1">
    <citation type="journal article" date="2019" name="Int. J. Syst. Evol. Microbiol.">
        <title>The Global Catalogue of Microorganisms (GCM) 10K type strain sequencing project: providing services to taxonomists for standard genome sequencing and annotation.</title>
        <authorList>
            <consortium name="The Broad Institute Genomics Platform"/>
            <consortium name="The Broad Institute Genome Sequencing Center for Infectious Disease"/>
            <person name="Wu L."/>
            <person name="Ma J."/>
        </authorList>
    </citation>
    <scope>NUCLEOTIDE SEQUENCE [LARGE SCALE GENOMIC DNA]</scope>
    <source>
        <strain evidence="1 2">JCM 10696</strain>
    </source>
</reference>
<dbReference type="EMBL" id="BAAAHH010000050">
    <property type="protein sequence ID" value="GAA0967543.1"/>
    <property type="molecule type" value="Genomic_DNA"/>
</dbReference>
<evidence type="ECO:0000313" key="1">
    <source>
        <dbReference type="EMBL" id="GAA0967543.1"/>
    </source>
</evidence>
<evidence type="ECO:0000313" key="2">
    <source>
        <dbReference type="Proteomes" id="UP001500665"/>
    </source>
</evidence>
<gene>
    <name evidence="1" type="ORF">GCM10009550_71570</name>
</gene>
<protein>
    <submittedName>
        <fullName evidence="1">Uncharacterized protein</fullName>
    </submittedName>
</protein>
<comment type="caution">
    <text evidence="1">The sequence shown here is derived from an EMBL/GenBank/DDBJ whole genome shotgun (WGS) entry which is preliminary data.</text>
</comment>
<proteinExistence type="predicted"/>
<keyword evidence="2" id="KW-1185">Reference proteome</keyword>
<organism evidence="1 2">
    <name type="scientific">Actinocorallia libanotica</name>
    <dbReference type="NCBI Taxonomy" id="46162"/>
    <lineage>
        <taxon>Bacteria</taxon>
        <taxon>Bacillati</taxon>
        <taxon>Actinomycetota</taxon>
        <taxon>Actinomycetes</taxon>
        <taxon>Streptosporangiales</taxon>
        <taxon>Thermomonosporaceae</taxon>
        <taxon>Actinocorallia</taxon>
    </lineage>
</organism>
<dbReference type="Proteomes" id="UP001500665">
    <property type="component" value="Unassembled WGS sequence"/>
</dbReference>